<dbReference type="CDD" id="cd19783">
    <property type="entry name" value="Bbox2_TRIM43-like"/>
    <property type="match status" value="1"/>
</dbReference>
<name>A0A2I3H641_NOMLE</name>
<dbReference type="Pfam" id="PF00643">
    <property type="entry name" value="zf-B_box"/>
    <property type="match status" value="1"/>
</dbReference>
<feature type="domain" description="B box-type" evidence="6">
    <location>
        <begin position="88"/>
        <end position="129"/>
    </location>
</feature>
<dbReference type="EMBL" id="ADFV01133619">
    <property type="status" value="NOT_ANNOTATED_CDS"/>
    <property type="molecule type" value="Genomic_DNA"/>
</dbReference>
<feature type="domain" description="RING-type" evidence="5">
    <location>
        <begin position="15"/>
        <end position="56"/>
    </location>
</feature>
<keyword evidence="1" id="KW-0479">Metal-binding</keyword>
<dbReference type="GO" id="GO:0008270">
    <property type="term" value="F:zinc ion binding"/>
    <property type="evidence" value="ECO:0007669"/>
    <property type="project" value="UniProtKB-KW"/>
</dbReference>
<dbReference type="SMART" id="SM00449">
    <property type="entry name" value="SPRY"/>
    <property type="match status" value="1"/>
</dbReference>
<dbReference type="Pfam" id="PF00622">
    <property type="entry name" value="SPRY"/>
    <property type="match status" value="1"/>
</dbReference>
<protein>
    <submittedName>
        <fullName evidence="8">Uncharacterized protein</fullName>
    </submittedName>
</protein>
<dbReference type="FunFam" id="2.60.120.920:FF:000062">
    <property type="entry name" value="Tripartite motif-containing protein 49"/>
    <property type="match status" value="1"/>
</dbReference>
<dbReference type="SMART" id="SM00336">
    <property type="entry name" value="BBOX"/>
    <property type="match status" value="1"/>
</dbReference>
<dbReference type="InterPro" id="IPR013083">
    <property type="entry name" value="Znf_RING/FYVE/PHD"/>
</dbReference>
<dbReference type="InterPro" id="IPR000315">
    <property type="entry name" value="Znf_B-box"/>
</dbReference>
<dbReference type="PANTHER" id="PTHR24103">
    <property type="entry name" value="E3 UBIQUITIN-PROTEIN LIGASE TRIM"/>
    <property type="match status" value="1"/>
</dbReference>
<reference evidence="8 9" key="1">
    <citation type="submission" date="2012-10" db="EMBL/GenBank/DDBJ databases">
        <authorList>
            <consortium name="Gibbon Genome Sequencing Consortium"/>
        </authorList>
    </citation>
    <scope>NUCLEOTIDE SEQUENCE [LARGE SCALE GENOMIC DNA]</scope>
</reference>
<dbReference type="SUPFAM" id="SSF57845">
    <property type="entry name" value="B-box zinc-binding domain"/>
    <property type="match status" value="1"/>
</dbReference>
<dbReference type="SMART" id="SM00184">
    <property type="entry name" value="RING"/>
    <property type="match status" value="1"/>
</dbReference>
<dbReference type="Gene3D" id="3.30.160.60">
    <property type="entry name" value="Classic Zinc Finger"/>
    <property type="match status" value="1"/>
</dbReference>
<proteinExistence type="predicted"/>
<dbReference type="OMA" id="FRETSHQ"/>
<evidence type="ECO:0000259" key="5">
    <source>
        <dbReference type="PROSITE" id="PS50089"/>
    </source>
</evidence>
<evidence type="ECO:0000259" key="6">
    <source>
        <dbReference type="PROSITE" id="PS50119"/>
    </source>
</evidence>
<dbReference type="InterPro" id="IPR001841">
    <property type="entry name" value="Znf_RING"/>
</dbReference>
<dbReference type="Proteomes" id="UP000001073">
    <property type="component" value="Chromosome 15"/>
</dbReference>
<dbReference type="InParanoid" id="A0A2I3H641"/>
<evidence type="ECO:0000259" key="7">
    <source>
        <dbReference type="PROSITE" id="PS50188"/>
    </source>
</evidence>
<dbReference type="PROSITE" id="PS50188">
    <property type="entry name" value="B302_SPRY"/>
    <property type="match status" value="1"/>
</dbReference>
<dbReference type="InterPro" id="IPR003877">
    <property type="entry name" value="SPRY_dom"/>
</dbReference>
<keyword evidence="3" id="KW-0862">Zinc</keyword>
<dbReference type="GeneTree" id="ENSGT00940000163213"/>
<dbReference type="Gene3D" id="3.30.40.10">
    <property type="entry name" value="Zinc/RING finger domain, C3HC4 (zinc finger)"/>
    <property type="match status" value="1"/>
</dbReference>
<dbReference type="InterPro" id="IPR001870">
    <property type="entry name" value="B30.2/SPRY"/>
</dbReference>
<dbReference type="AlphaFoldDB" id="A0A2I3H641"/>
<feature type="domain" description="B30.2/SPRY" evidence="7">
    <location>
        <begin position="269"/>
        <end position="464"/>
    </location>
</feature>
<dbReference type="InterPro" id="IPR050143">
    <property type="entry name" value="TRIM/RBCC"/>
</dbReference>
<dbReference type="Pfam" id="PF15227">
    <property type="entry name" value="zf-C3HC4_4"/>
    <property type="match status" value="1"/>
</dbReference>
<evidence type="ECO:0000256" key="2">
    <source>
        <dbReference type="ARBA" id="ARBA00022771"/>
    </source>
</evidence>
<organism evidence="8 9">
    <name type="scientific">Nomascus leucogenys</name>
    <name type="common">Northern white-cheeked gibbon</name>
    <name type="synonym">Hylobates leucogenys</name>
    <dbReference type="NCBI Taxonomy" id="61853"/>
    <lineage>
        <taxon>Eukaryota</taxon>
        <taxon>Metazoa</taxon>
        <taxon>Chordata</taxon>
        <taxon>Craniata</taxon>
        <taxon>Vertebrata</taxon>
        <taxon>Euteleostomi</taxon>
        <taxon>Mammalia</taxon>
        <taxon>Eutheria</taxon>
        <taxon>Euarchontoglires</taxon>
        <taxon>Primates</taxon>
        <taxon>Haplorrhini</taxon>
        <taxon>Catarrhini</taxon>
        <taxon>Hylobatidae</taxon>
        <taxon>Nomascus</taxon>
    </lineage>
</organism>
<keyword evidence="2 4" id="KW-0863">Zinc-finger</keyword>
<dbReference type="CDD" id="cd16603">
    <property type="entry name" value="RING-HC_TRIM43-like_C-IV"/>
    <property type="match status" value="1"/>
</dbReference>
<accession>A0A2I3H641</accession>
<reference evidence="8" key="3">
    <citation type="submission" date="2025-09" db="UniProtKB">
        <authorList>
            <consortium name="Ensembl"/>
        </authorList>
    </citation>
    <scope>IDENTIFICATION</scope>
</reference>
<dbReference type="KEGG" id="nle:100596170"/>
<dbReference type="PROSITE" id="PS50119">
    <property type="entry name" value="ZF_BBOX"/>
    <property type="match status" value="1"/>
</dbReference>
<reference evidence="8" key="2">
    <citation type="submission" date="2025-08" db="UniProtKB">
        <authorList>
            <consortium name="Ensembl"/>
        </authorList>
    </citation>
    <scope>IDENTIFICATION</scope>
</reference>
<dbReference type="GeneID" id="100596170"/>
<dbReference type="InterPro" id="IPR003879">
    <property type="entry name" value="Butyrophylin_SPRY"/>
</dbReference>
<sequence length="488" mass="56842">MNSGILQVFQRELTCPICMNYFIDPVTIDCGHSFCRPCFYLNWEDIPILTQCFECTKSTQQRNLKTNIDLKKMASLARKVNLWLFLSSEEQMCGTHRETKKMFCEVDRSLLCLLCSSSQEHRDHRHCPIESAAEEHREKLLQKMQSLWEKACENHSNLNVETTRTRHWKDYVNLRLEAIRAEYQKMPAFHHEEEKHNLEMLKKKGKDIFHQLHLSKSKMAHRREILRGMYEELKEMCHKPDVELLQAFGDILHRSESVLLHMPQPLNPQLSAGPITGLMDSLNQFRVHITLHHEEANSHIFLYEILRSMCIGCDHQDVPYITATPRSFLAWGAQTFTSGKYYWEVHVGDSWNWAFGVCNMYWKEKHQNEKSEGEEGLFLFGCVKNEIQCSLFTTSPLMLQYIPRPTSRVGLFLDCEAKTVSFVDVNQSSLIYTIPNCSFSPPLRPIFCCIQIRNVFTCCGNPRIPGSPLPCALTYRTNRLSFMSCFMS</sequence>
<dbReference type="Gene3D" id="2.60.120.920">
    <property type="match status" value="1"/>
</dbReference>
<dbReference type="SUPFAM" id="SSF49899">
    <property type="entry name" value="Concanavalin A-like lectins/glucanases"/>
    <property type="match status" value="1"/>
</dbReference>
<dbReference type="PRINTS" id="PR01407">
    <property type="entry name" value="BUTYPHLNCDUF"/>
</dbReference>
<dbReference type="OrthoDB" id="9511773at2759"/>
<keyword evidence="9" id="KW-1185">Reference proteome</keyword>
<evidence type="ECO:0000256" key="1">
    <source>
        <dbReference type="ARBA" id="ARBA00022723"/>
    </source>
</evidence>
<dbReference type="PROSITE" id="PS50089">
    <property type="entry name" value="ZF_RING_2"/>
    <property type="match status" value="1"/>
</dbReference>
<dbReference type="InterPro" id="IPR043136">
    <property type="entry name" value="B30.2/SPRY_sf"/>
</dbReference>
<dbReference type="Ensembl" id="ENSNLET00000036817.1">
    <property type="protein sequence ID" value="ENSNLEP00000038990.1"/>
    <property type="gene ID" value="ENSNLEG00000034616.1"/>
</dbReference>
<evidence type="ECO:0000256" key="3">
    <source>
        <dbReference type="ARBA" id="ARBA00022833"/>
    </source>
</evidence>
<dbReference type="FunCoup" id="A0A2I3H641">
    <property type="interactions" value="207"/>
</dbReference>
<evidence type="ECO:0000313" key="9">
    <source>
        <dbReference type="Proteomes" id="UP000001073"/>
    </source>
</evidence>
<evidence type="ECO:0000313" key="8">
    <source>
        <dbReference type="Ensembl" id="ENSNLEP00000038990.1"/>
    </source>
</evidence>
<dbReference type="STRING" id="61853.ENSNLEP00000038990"/>
<dbReference type="SUPFAM" id="SSF57850">
    <property type="entry name" value="RING/U-box"/>
    <property type="match status" value="1"/>
</dbReference>
<gene>
    <name evidence="8" type="primary">LOC100596170</name>
</gene>
<evidence type="ECO:0000256" key="4">
    <source>
        <dbReference type="PROSITE-ProRule" id="PRU00024"/>
    </source>
</evidence>
<dbReference type="InterPro" id="IPR013320">
    <property type="entry name" value="ConA-like_dom_sf"/>
</dbReference>